<keyword evidence="2" id="KW-0812">Transmembrane</keyword>
<dbReference type="InterPro" id="IPR016187">
    <property type="entry name" value="CTDL_fold"/>
</dbReference>
<protein>
    <recommendedName>
        <fullName evidence="3">Sulfatase-modifying factor enzyme-like domain-containing protein</fullName>
    </recommendedName>
</protein>
<dbReference type="InterPro" id="IPR005532">
    <property type="entry name" value="SUMF_dom"/>
</dbReference>
<evidence type="ECO:0000256" key="2">
    <source>
        <dbReference type="SAM" id="Phobius"/>
    </source>
</evidence>
<dbReference type="KEGG" id="nkf:Nkreftii_003065"/>
<gene>
    <name evidence="4" type="ORF">Nkreftii_003065</name>
</gene>
<evidence type="ECO:0000256" key="1">
    <source>
        <dbReference type="SAM" id="MobiDB-lite"/>
    </source>
</evidence>
<proteinExistence type="predicted"/>
<sequence>MVASDAWIGWLIMASGRLYFWKAWFIQLLLVFCLLCDTLYAFAQLERLRKFKSAGLGVIDTPMVEVPAGEFIMGLDGVHALEDERPAHRVWLDTFAIDQYEVTTAQYSEFLSAEKQTVPWQWETVALSRHGDRPVVGVSWQDAETYCQWKGKRLPTEAEWEKSARGTDGRSYPWGNQAPTNQRANFGLGTRFSYDRVLEPVASHPQGRSPFGLHHMAGNAYEWVQDWYAIDYYDDAPDRNPTGPEQGQFKVLRGGSWSDLPKYLLTYGRFKLPPDTRNSYVGFRCARSGAE</sequence>
<dbReference type="GO" id="GO:0120147">
    <property type="term" value="F:formylglycine-generating oxidase activity"/>
    <property type="evidence" value="ECO:0007669"/>
    <property type="project" value="TreeGrafter"/>
</dbReference>
<keyword evidence="2" id="KW-1133">Transmembrane helix</keyword>
<dbReference type="PANTHER" id="PTHR23150">
    <property type="entry name" value="SULFATASE MODIFYING FACTOR 1, 2"/>
    <property type="match status" value="1"/>
</dbReference>
<evidence type="ECO:0000313" key="4">
    <source>
        <dbReference type="EMBL" id="QPD05291.1"/>
    </source>
</evidence>
<dbReference type="InterPro" id="IPR042095">
    <property type="entry name" value="SUMF_sf"/>
</dbReference>
<feature type="transmembrane region" description="Helical" evidence="2">
    <location>
        <begin position="20"/>
        <end position="43"/>
    </location>
</feature>
<feature type="region of interest" description="Disordered" evidence="1">
    <location>
        <begin position="161"/>
        <end position="180"/>
    </location>
</feature>
<feature type="domain" description="Sulfatase-modifying factor enzyme-like" evidence="3">
    <location>
        <begin position="62"/>
        <end position="287"/>
    </location>
</feature>
<dbReference type="EMBL" id="CP047423">
    <property type="protein sequence ID" value="QPD05291.1"/>
    <property type="molecule type" value="Genomic_DNA"/>
</dbReference>
<evidence type="ECO:0000313" key="5">
    <source>
        <dbReference type="Proteomes" id="UP000593737"/>
    </source>
</evidence>
<dbReference type="PANTHER" id="PTHR23150:SF19">
    <property type="entry name" value="FORMYLGLYCINE-GENERATING ENZYME"/>
    <property type="match status" value="1"/>
</dbReference>
<dbReference type="Proteomes" id="UP000593737">
    <property type="component" value="Chromosome"/>
</dbReference>
<organism evidence="4 5">
    <name type="scientific">Candidatus Nitrospira kreftii</name>
    <dbReference type="NCBI Taxonomy" id="2652173"/>
    <lineage>
        <taxon>Bacteria</taxon>
        <taxon>Pseudomonadati</taxon>
        <taxon>Nitrospirota</taxon>
        <taxon>Nitrospiria</taxon>
        <taxon>Nitrospirales</taxon>
        <taxon>Nitrospiraceae</taxon>
        <taxon>Nitrospira</taxon>
    </lineage>
</organism>
<accession>A0A7S8FGC7</accession>
<name>A0A7S8FGC7_9BACT</name>
<dbReference type="SUPFAM" id="SSF56436">
    <property type="entry name" value="C-type lectin-like"/>
    <property type="match status" value="1"/>
</dbReference>
<dbReference type="Gene3D" id="3.90.1580.10">
    <property type="entry name" value="paralog of FGE (formylglycine-generating enzyme)"/>
    <property type="match status" value="1"/>
</dbReference>
<dbReference type="InterPro" id="IPR051043">
    <property type="entry name" value="Sulfatase_Mod_Factor_Kinase"/>
</dbReference>
<evidence type="ECO:0000259" key="3">
    <source>
        <dbReference type="Pfam" id="PF03781"/>
    </source>
</evidence>
<keyword evidence="2" id="KW-0472">Membrane</keyword>
<dbReference type="Pfam" id="PF03781">
    <property type="entry name" value="FGE-sulfatase"/>
    <property type="match status" value="1"/>
</dbReference>
<reference evidence="4 5" key="1">
    <citation type="journal article" date="2020" name="ISME J.">
        <title>Enrichment and physiological characterization of a novel comammox Nitrospira indicates ammonium inhibition of complete nitrification.</title>
        <authorList>
            <person name="Sakoula D."/>
            <person name="Koch H."/>
            <person name="Frank J."/>
            <person name="Jetten M.S.M."/>
            <person name="van Kessel M.A.H.J."/>
            <person name="Lucker S."/>
        </authorList>
    </citation>
    <scope>NUCLEOTIDE SEQUENCE [LARGE SCALE GENOMIC DNA]</scope>
    <source>
        <strain evidence="4">Comreactor17</strain>
    </source>
</reference>
<dbReference type="AlphaFoldDB" id="A0A7S8FGC7"/>